<keyword evidence="4" id="KW-0687">Ribonucleoprotein</keyword>
<dbReference type="Proteomes" id="UP000523079">
    <property type="component" value="Unassembled WGS sequence"/>
</dbReference>
<dbReference type="PROSITE" id="PS51186">
    <property type="entry name" value="GNAT"/>
    <property type="match status" value="1"/>
</dbReference>
<protein>
    <submittedName>
        <fullName evidence="4">Ribosomal protein S18 acetylase RimI-like enzyme</fullName>
    </submittedName>
</protein>
<dbReference type="GO" id="GO:0005840">
    <property type="term" value="C:ribosome"/>
    <property type="evidence" value="ECO:0007669"/>
    <property type="project" value="UniProtKB-KW"/>
</dbReference>
<keyword evidence="4" id="KW-0689">Ribosomal protein</keyword>
<keyword evidence="5" id="KW-1185">Reference proteome</keyword>
<evidence type="ECO:0000259" key="3">
    <source>
        <dbReference type="PROSITE" id="PS51186"/>
    </source>
</evidence>
<dbReference type="GO" id="GO:0016747">
    <property type="term" value="F:acyltransferase activity, transferring groups other than amino-acyl groups"/>
    <property type="evidence" value="ECO:0007669"/>
    <property type="project" value="InterPro"/>
</dbReference>
<dbReference type="RefSeq" id="WP_182560208.1">
    <property type="nucleotide sequence ID" value="NZ_JACGWT010000003.1"/>
</dbReference>
<evidence type="ECO:0000256" key="1">
    <source>
        <dbReference type="ARBA" id="ARBA00022679"/>
    </source>
</evidence>
<dbReference type="PANTHER" id="PTHR43877:SF1">
    <property type="entry name" value="ACETYLTRANSFERASE"/>
    <property type="match status" value="1"/>
</dbReference>
<reference evidence="4 5" key="1">
    <citation type="submission" date="2020-07" db="EMBL/GenBank/DDBJ databases">
        <title>Sequencing the genomes of 1000 actinobacteria strains.</title>
        <authorList>
            <person name="Klenk H.-P."/>
        </authorList>
    </citation>
    <scope>NUCLEOTIDE SEQUENCE [LARGE SCALE GENOMIC DNA]</scope>
    <source>
        <strain evidence="4 5">DSM 100723</strain>
    </source>
</reference>
<keyword evidence="2" id="KW-0012">Acyltransferase</keyword>
<proteinExistence type="predicted"/>
<dbReference type="InterPro" id="IPR050832">
    <property type="entry name" value="Bact_Acetyltransf"/>
</dbReference>
<name>A0A7W3IT34_9ACTN</name>
<feature type="domain" description="N-acetyltransferase" evidence="3">
    <location>
        <begin position="1"/>
        <end position="176"/>
    </location>
</feature>
<dbReference type="EMBL" id="JACGWT010000003">
    <property type="protein sequence ID" value="MBA8794665.1"/>
    <property type="molecule type" value="Genomic_DNA"/>
</dbReference>
<accession>A0A7W3IT34</accession>
<keyword evidence="1" id="KW-0808">Transferase</keyword>
<evidence type="ECO:0000256" key="2">
    <source>
        <dbReference type="ARBA" id="ARBA00023315"/>
    </source>
</evidence>
<sequence>MLIRPATVADVEALAALHVRGWQIGYAGLLPQEALDRLSVEERTARWQEIVATSDLPRRGPLVAAVDGVVAGFSYVGPSRDGASGSDDGPGGHGEVWSFYVDPDRWRGGIGRTLMATALRTLREAGRTDAVLWALADNARAIAFYEATGWTRDGRTKTDTFAGVEIAEVRMHHDLRGPI</sequence>
<evidence type="ECO:0000313" key="5">
    <source>
        <dbReference type="Proteomes" id="UP000523079"/>
    </source>
</evidence>
<dbReference type="SUPFAM" id="SSF55729">
    <property type="entry name" value="Acyl-CoA N-acyltransferases (Nat)"/>
    <property type="match status" value="1"/>
</dbReference>
<dbReference type="InterPro" id="IPR000182">
    <property type="entry name" value="GNAT_dom"/>
</dbReference>
<evidence type="ECO:0000313" key="4">
    <source>
        <dbReference type="EMBL" id="MBA8794665.1"/>
    </source>
</evidence>
<dbReference type="PANTHER" id="PTHR43877">
    <property type="entry name" value="AMINOALKYLPHOSPHONATE N-ACETYLTRANSFERASE-RELATED-RELATED"/>
    <property type="match status" value="1"/>
</dbReference>
<gene>
    <name evidence="4" type="ORF">FHX74_002284</name>
</gene>
<organism evidence="4 5">
    <name type="scientific">Microlunatus kandeliicorticis</name>
    <dbReference type="NCBI Taxonomy" id="1759536"/>
    <lineage>
        <taxon>Bacteria</taxon>
        <taxon>Bacillati</taxon>
        <taxon>Actinomycetota</taxon>
        <taxon>Actinomycetes</taxon>
        <taxon>Propionibacteriales</taxon>
        <taxon>Propionibacteriaceae</taxon>
        <taxon>Microlunatus</taxon>
    </lineage>
</organism>
<dbReference type="Pfam" id="PF00583">
    <property type="entry name" value="Acetyltransf_1"/>
    <property type="match status" value="1"/>
</dbReference>
<dbReference type="Gene3D" id="3.40.630.30">
    <property type="match status" value="1"/>
</dbReference>
<dbReference type="CDD" id="cd04301">
    <property type="entry name" value="NAT_SF"/>
    <property type="match status" value="1"/>
</dbReference>
<dbReference type="InterPro" id="IPR016181">
    <property type="entry name" value="Acyl_CoA_acyltransferase"/>
</dbReference>
<dbReference type="AlphaFoldDB" id="A0A7W3IT34"/>
<comment type="caution">
    <text evidence="4">The sequence shown here is derived from an EMBL/GenBank/DDBJ whole genome shotgun (WGS) entry which is preliminary data.</text>
</comment>